<feature type="transmembrane region" description="Helical" evidence="14">
    <location>
        <begin position="430"/>
        <end position="449"/>
    </location>
</feature>
<feature type="transmembrane region" description="Helical" evidence="14">
    <location>
        <begin position="201"/>
        <end position="227"/>
    </location>
</feature>
<keyword evidence="11 14" id="KW-0472">Membrane</keyword>
<dbReference type="AlphaFoldDB" id="A0AAN7XQ02"/>
<evidence type="ECO:0000256" key="14">
    <source>
        <dbReference type="SAM" id="Phobius"/>
    </source>
</evidence>
<dbReference type="Gene3D" id="6.10.140.1330">
    <property type="match status" value="1"/>
</dbReference>
<proteinExistence type="inferred from homology"/>
<keyword evidence="8 14" id="KW-1133">Transmembrane helix</keyword>
<keyword evidence="7" id="KW-0967">Endosome</keyword>
<dbReference type="InterPro" id="IPR004709">
    <property type="entry name" value="NaH_exchanger"/>
</dbReference>
<comment type="similarity">
    <text evidence="3 13">Belongs to the monovalent cation:proton antiporter 1 (CPA1) transporter (TC 2.A.36) family.</text>
</comment>
<dbReference type="InterPro" id="IPR018422">
    <property type="entry name" value="Cation/H_exchanger_CPA1"/>
</dbReference>
<gene>
    <name evidence="17" type="ORF">PBY51_015845</name>
</gene>
<feature type="transmembrane region" description="Helical" evidence="14">
    <location>
        <begin position="93"/>
        <end position="110"/>
    </location>
</feature>
<dbReference type="PANTHER" id="PTHR10110:SF94">
    <property type="entry name" value="SODIUM_HYDROGEN EXCHANGER 6"/>
    <property type="match status" value="1"/>
</dbReference>
<accession>A0AAN7XQ02</accession>
<feature type="transmembrane region" description="Helical" evidence="14">
    <location>
        <begin position="403"/>
        <end position="424"/>
    </location>
</feature>
<dbReference type="PRINTS" id="PR01084">
    <property type="entry name" value="NAHEXCHNGR"/>
</dbReference>
<evidence type="ECO:0000256" key="6">
    <source>
        <dbReference type="ARBA" id="ARBA00022692"/>
    </source>
</evidence>
<dbReference type="GO" id="GO:0051453">
    <property type="term" value="P:regulation of intracellular pH"/>
    <property type="evidence" value="ECO:0007669"/>
    <property type="project" value="TreeGrafter"/>
</dbReference>
<dbReference type="Proteomes" id="UP001346869">
    <property type="component" value="Unassembled WGS sequence"/>
</dbReference>
<feature type="domain" description="Cation/H+ exchanger transmembrane" evidence="16">
    <location>
        <begin position="74"/>
        <end position="499"/>
    </location>
</feature>
<comment type="caution">
    <text evidence="17">The sequence shown here is derived from an EMBL/GenBank/DDBJ whole genome shotgun (WGS) entry which is preliminary data.</text>
</comment>
<evidence type="ECO:0000256" key="9">
    <source>
        <dbReference type="ARBA" id="ARBA00023053"/>
    </source>
</evidence>
<keyword evidence="4 13" id="KW-0813">Transport</keyword>
<keyword evidence="13" id="KW-0050">Antiport</keyword>
<reference evidence="17 18" key="2">
    <citation type="journal article" date="2023" name="Mol. Biol. Evol.">
        <title>Genomics of Secondarily Temperate Adaptation in the Only Non-Antarctic Icefish.</title>
        <authorList>
            <person name="Rivera-Colon A.G."/>
            <person name="Rayamajhi N."/>
            <person name="Minhas B.F."/>
            <person name="Madrigal G."/>
            <person name="Bilyk K.T."/>
            <person name="Yoon V."/>
            <person name="Hune M."/>
            <person name="Gregory S."/>
            <person name="Cheng C.H.C."/>
            <person name="Catchen J.M."/>
        </authorList>
    </citation>
    <scope>NUCLEOTIDE SEQUENCE [LARGE SCALE GENOMIC DNA]</scope>
    <source>
        <strain evidence="17">JMC-PN-2008</strain>
    </source>
</reference>
<evidence type="ECO:0000256" key="1">
    <source>
        <dbReference type="ARBA" id="ARBA00004195"/>
    </source>
</evidence>
<evidence type="ECO:0000256" key="11">
    <source>
        <dbReference type="ARBA" id="ARBA00023136"/>
    </source>
</evidence>
<feature type="transmembrane region" description="Helical" evidence="14">
    <location>
        <begin position="172"/>
        <end position="189"/>
    </location>
</feature>
<protein>
    <recommendedName>
        <fullName evidence="13">Sodium/hydrogen exchanger</fullName>
    </recommendedName>
</protein>
<evidence type="ECO:0000256" key="5">
    <source>
        <dbReference type="ARBA" id="ARBA00022475"/>
    </source>
</evidence>
<keyword evidence="5" id="KW-1003">Cell membrane</keyword>
<evidence type="ECO:0000256" key="15">
    <source>
        <dbReference type="SAM" id="SignalP"/>
    </source>
</evidence>
<dbReference type="InterPro" id="IPR002090">
    <property type="entry name" value="NHE-6/7/9"/>
</dbReference>
<evidence type="ECO:0000256" key="8">
    <source>
        <dbReference type="ARBA" id="ARBA00022989"/>
    </source>
</evidence>
<name>A0AAN7XQ02_ELEMC</name>
<feature type="chain" id="PRO_5043038779" description="Sodium/hydrogen exchanger" evidence="15">
    <location>
        <begin position="29"/>
        <end position="548"/>
    </location>
</feature>
<keyword evidence="6 13" id="KW-0812">Transmembrane</keyword>
<evidence type="ECO:0000256" key="4">
    <source>
        <dbReference type="ARBA" id="ARBA00022448"/>
    </source>
</evidence>
<dbReference type="PRINTS" id="PR01088">
    <property type="entry name" value="NAHEXCHNGR6"/>
</dbReference>
<feature type="transmembrane region" description="Helical" evidence="14">
    <location>
        <begin position="353"/>
        <end position="382"/>
    </location>
</feature>
<dbReference type="PANTHER" id="PTHR10110">
    <property type="entry name" value="SODIUM/HYDROGEN EXCHANGER"/>
    <property type="match status" value="1"/>
</dbReference>
<feature type="signal peptide" evidence="15">
    <location>
        <begin position="1"/>
        <end position="28"/>
    </location>
</feature>
<keyword evidence="12 13" id="KW-0739">Sodium transport</keyword>
<evidence type="ECO:0000313" key="17">
    <source>
        <dbReference type="EMBL" id="KAK5864615.1"/>
    </source>
</evidence>
<evidence type="ECO:0000313" key="18">
    <source>
        <dbReference type="Proteomes" id="UP001346869"/>
    </source>
</evidence>
<keyword evidence="10 13" id="KW-0406">Ion transport</keyword>
<dbReference type="InterPro" id="IPR006153">
    <property type="entry name" value="Cation/H_exchanger_TM"/>
</dbReference>
<dbReference type="EMBL" id="JAUZQC010000010">
    <property type="protein sequence ID" value="KAK5864615.1"/>
    <property type="molecule type" value="Genomic_DNA"/>
</dbReference>
<comment type="subcellular location">
    <subcellularLocation>
        <location evidence="2">Cell membrane</location>
        <topology evidence="2">Multi-pass membrane protein</topology>
    </subcellularLocation>
    <subcellularLocation>
        <location evidence="1">Recycling endosome membrane</location>
        <topology evidence="1">Multi-pass membrane protein</topology>
    </subcellularLocation>
</comment>
<dbReference type="GO" id="GO:0005886">
    <property type="term" value="C:plasma membrane"/>
    <property type="evidence" value="ECO:0007669"/>
    <property type="project" value="UniProtKB-SubCell"/>
</dbReference>
<evidence type="ECO:0000259" key="16">
    <source>
        <dbReference type="Pfam" id="PF00999"/>
    </source>
</evidence>
<dbReference type="Pfam" id="PF00999">
    <property type="entry name" value="Na_H_Exchanger"/>
    <property type="match status" value="1"/>
</dbReference>
<keyword evidence="18" id="KW-1185">Reference proteome</keyword>
<organism evidence="17 18">
    <name type="scientific">Eleginops maclovinus</name>
    <name type="common">Patagonian blennie</name>
    <name type="synonym">Eleginus maclovinus</name>
    <dbReference type="NCBI Taxonomy" id="56733"/>
    <lineage>
        <taxon>Eukaryota</taxon>
        <taxon>Metazoa</taxon>
        <taxon>Chordata</taxon>
        <taxon>Craniata</taxon>
        <taxon>Vertebrata</taxon>
        <taxon>Euteleostomi</taxon>
        <taxon>Actinopterygii</taxon>
        <taxon>Neopterygii</taxon>
        <taxon>Teleostei</taxon>
        <taxon>Neoteleostei</taxon>
        <taxon>Acanthomorphata</taxon>
        <taxon>Eupercaria</taxon>
        <taxon>Perciformes</taxon>
        <taxon>Notothenioidei</taxon>
        <taxon>Eleginopidae</taxon>
        <taxon>Eleginops</taxon>
    </lineage>
</organism>
<dbReference type="NCBIfam" id="TIGR00840">
    <property type="entry name" value="b_cpa1"/>
    <property type="match status" value="1"/>
</dbReference>
<keyword evidence="15" id="KW-0732">Signal</keyword>
<evidence type="ECO:0000256" key="13">
    <source>
        <dbReference type="RuleBase" id="RU003722"/>
    </source>
</evidence>
<evidence type="ECO:0000256" key="7">
    <source>
        <dbReference type="ARBA" id="ARBA00022753"/>
    </source>
</evidence>
<dbReference type="GO" id="GO:0015386">
    <property type="term" value="F:potassium:proton antiporter activity"/>
    <property type="evidence" value="ECO:0007669"/>
    <property type="project" value="TreeGrafter"/>
</dbReference>
<keyword evidence="9" id="KW-0915">Sodium</keyword>
<feature type="transmembrane region" description="Helical" evidence="14">
    <location>
        <begin position="316"/>
        <end position="341"/>
    </location>
</feature>
<dbReference type="GO" id="GO:0055038">
    <property type="term" value="C:recycling endosome membrane"/>
    <property type="evidence" value="ECO:0007669"/>
    <property type="project" value="UniProtKB-SubCell"/>
</dbReference>
<dbReference type="GO" id="GO:0098719">
    <property type="term" value="P:sodium ion import across plasma membrane"/>
    <property type="evidence" value="ECO:0007669"/>
    <property type="project" value="TreeGrafter"/>
</dbReference>
<evidence type="ECO:0000256" key="10">
    <source>
        <dbReference type="ARBA" id="ARBA00023065"/>
    </source>
</evidence>
<feature type="transmembrane region" description="Helical" evidence="14">
    <location>
        <begin position="64"/>
        <end position="81"/>
    </location>
</feature>
<dbReference type="GO" id="GO:0015385">
    <property type="term" value="F:sodium:proton antiporter activity"/>
    <property type="evidence" value="ECO:0007669"/>
    <property type="project" value="InterPro"/>
</dbReference>
<evidence type="ECO:0000256" key="3">
    <source>
        <dbReference type="ARBA" id="ARBA00007367"/>
    </source>
</evidence>
<reference evidence="17 18" key="1">
    <citation type="journal article" date="2023" name="Genes (Basel)">
        <title>Chromosome-Level Genome Assembly and Circadian Gene Repertoire of the Patagonia Blennie Eleginops maclovinus-The Closest Ancestral Proxy of Antarctic Cryonotothenioids.</title>
        <authorList>
            <person name="Cheng C.C."/>
            <person name="Rivera-Colon A.G."/>
            <person name="Minhas B.F."/>
            <person name="Wilson L."/>
            <person name="Rayamajhi N."/>
            <person name="Vargas-Chacoff L."/>
            <person name="Catchen J.M."/>
        </authorList>
    </citation>
    <scope>NUCLEOTIDE SEQUENCE [LARGE SCALE GENOMIC DNA]</scope>
    <source>
        <strain evidence="17">JMC-PN-2008</strain>
    </source>
</reference>
<sequence>MVFKVTVNSAWRATRTLWLLMLVSVSVSICVCRASSSLEEDSAMENIVTEKRAEESHRQDSADLLIFIMLLTLTILTIWLFKHRRFRFLHETGLAMIYGVLVGVVLRYGIHVPRDISNVTMTCNVSSSPATLLVNVSGKFYEYTLKGEISPNEVNDIQDNEMLRKVTFDPEVFFNILLPPIIFHAGYSLKRRHFFLNMGSILAYAFLGTVVSCFVIGLVMYGCVVLMKQVGQLGGDFFFTDCLFFGAIVSATDPVTVLAIFNELQVDVDLYALLFGESVLNDAVAVVLSSSIVAYQPQGDNSHTFEVMAMLKSFGMFIGVFSGSFALGVATGVVTALISFFTKLRDFPLLETALFFLMSWSTFLLAEACGFTGVVAVLFCGITQAHYTFNNLSPDSQDRTKQLFELLNFLAENFIFSYMGLTLFTFQSHVFNPMFIVGAFVAVFLGRAANIYPLSLLLNLGRRNKIRSNFQHMMMFAGLRGAMTFALSIRDTATYARQMICCPASTYEWEWTLIKITLRVSLTAQREEAPSKKVPGFSEFGTTLTTTT</sequence>
<evidence type="ECO:0000256" key="12">
    <source>
        <dbReference type="ARBA" id="ARBA00023201"/>
    </source>
</evidence>
<evidence type="ECO:0000256" key="2">
    <source>
        <dbReference type="ARBA" id="ARBA00004651"/>
    </source>
</evidence>